<reference evidence="3 4" key="1">
    <citation type="submission" date="2019-06" db="EMBL/GenBank/DDBJ databases">
        <title>Erythrobacter insulae sp. nov., isolated from a tidal flat.</title>
        <authorList>
            <person name="Yoon J.-H."/>
        </authorList>
    </citation>
    <scope>NUCLEOTIDE SEQUENCE [LARGE SCALE GENOMIC DNA]</scope>
    <source>
        <strain evidence="3 4">JBTF-M21</strain>
    </source>
</reference>
<evidence type="ECO:0000313" key="4">
    <source>
        <dbReference type="Proteomes" id="UP000316343"/>
    </source>
</evidence>
<dbReference type="AlphaFoldDB" id="A0A547P903"/>
<protein>
    <submittedName>
        <fullName evidence="3">Universal stress protein</fullName>
    </submittedName>
</protein>
<proteinExistence type="inferred from homology"/>
<dbReference type="SUPFAM" id="SSF52402">
    <property type="entry name" value="Adenine nucleotide alpha hydrolases-like"/>
    <property type="match status" value="2"/>
</dbReference>
<dbReference type="CDD" id="cd00293">
    <property type="entry name" value="USP-like"/>
    <property type="match status" value="1"/>
</dbReference>
<dbReference type="InterPro" id="IPR006016">
    <property type="entry name" value="UspA"/>
</dbReference>
<accession>A0A547P903</accession>
<comment type="caution">
    <text evidence="3">The sequence shown here is derived from an EMBL/GenBank/DDBJ whole genome shotgun (WGS) entry which is preliminary data.</text>
</comment>
<organism evidence="3 4">
    <name type="scientific">Erythrobacter insulae</name>
    <dbReference type="NCBI Taxonomy" id="2584124"/>
    <lineage>
        <taxon>Bacteria</taxon>
        <taxon>Pseudomonadati</taxon>
        <taxon>Pseudomonadota</taxon>
        <taxon>Alphaproteobacteria</taxon>
        <taxon>Sphingomonadales</taxon>
        <taxon>Erythrobacteraceae</taxon>
        <taxon>Erythrobacter/Porphyrobacter group</taxon>
        <taxon>Erythrobacter</taxon>
    </lineage>
</organism>
<evidence type="ECO:0000313" key="3">
    <source>
        <dbReference type="EMBL" id="TRD10577.1"/>
    </source>
</evidence>
<dbReference type="PRINTS" id="PR01438">
    <property type="entry name" value="UNVRSLSTRESS"/>
</dbReference>
<dbReference type="PANTHER" id="PTHR46268">
    <property type="entry name" value="STRESS RESPONSE PROTEIN NHAX"/>
    <property type="match status" value="1"/>
</dbReference>
<sequence length="272" mass="29393">MKSILVHAADDSAMEARMQVALDIARATNAHITFLQAVSYEVFAPGDFYGSAMAAALPQIKEAAESFRAKTEADLANEDANWSWKFIYGMAERRLLEQSALHDLIIVGPYDVGEDGKRAASNMVGELALKAPAPVLVVPASTKRFDISAPILVAWNGSSEACVALRASVPLLALSGSVHLAYVSEFNDKERVDFRLDEGAKYLSRHGIEAEIVEIPRGNGTVSEALFEAAEMRGCSMMVMGAYGHSKLAEMLLGGVTRRSLTDPHLPIFLAH</sequence>
<gene>
    <name evidence="3" type="ORF">FGU71_00970</name>
</gene>
<dbReference type="InterPro" id="IPR006015">
    <property type="entry name" value="Universal_stress_UspA"/>
</dbReference>
<dbReference type="OrthoDB" id="9804721at2"/>
<evidence type="ECO:0000259" key="2">
    <source>
        <dbReference type="Pfam" id="PF00582"/>
    </source>
</evidence>
<dbReference type="Proteomes" id="UP000316343">
    <property type="component" value="Unassembled WGS sequence"/>
</dbReference>
<dbReference type="PANTHER" id="PTHR46268:SF15">
    <property type="entry name" value="UNIVERSAL STRESS PROTEIN HP_0031"/>
    <property type="match status" value="1"/>
</dbReference>
<feature type="domain" description="UspA" evidence="2">
    <location>
        <begin position="150"/>
        <end position="261"/>
    </location>
</feature>
<dbReference type="Gene3D" id="3.40.50.12370">
    <property type="match status" value="1"/>
</dbReference>
<dbReference type="Pfam" id="PF00582">
    <property type="entry name" value="Usp"/>
    <property type="match status" value="1"/>
</dbReference>
<dbReference type="RefSeq" id="WP_142786839.1">
    <property type="nucleotide sequence ID" value="NZ_VHJK01000001.1"/>
</dbReference>
<dbReference type="EMBL" id="VHJK01000001">
    <property type="protein sequence ID" value="TRD10577.1"/>
    <property type="molecule type" value="Genomic_DNA"/>
</dbReference>
<comment type="similarity">
    <text evidence="1">Belongs to the universal stress protein A family.</text>
</comment>
<evidence type="ECO:0000256" key="1">
    <source>
        <dbReference type="ARBA" id="ARBA00008791"/>
    </source>
</evidence>
<name>A0A547P903_9SPHN</name>
<keyword evidence="4" id="KW-1185">Reference proteome</keyword>